<dbReference type="InterPro" id="IPR027417">
    <property type="entry name" value="P-loop_NTPase"/>
</dbReference>
<keyword evidence="6" id="KW-0239">DNA-directed DNA polymerase</keyword>
<evidence type="ECO:0000256" key="5">
    <source>
        <dbReference type="ARBA" id="ARBA00022705"/>
    </source>
</evidence>
<evidence type="ECO:0000259" key="10">
    <source>
        <dbReference type="Pfam" id="PF21694"/>
    </source>
</evidence>
<accession>A0ABY4PAG9</accession>
<feature type="domain" description="DNA polymerase III delta subunit-like C-terminal" evidence="10">
    <location>
        <begin position="216"/>
        <end position="334"/>
    </location>
</feature>
<dbReference type="NCBIfam" id="TIGR01128">
    <property type="entry name" value="holA"/>
    <property type="match status" value="1"/>
</dbReference>
<keyword evidence="5" id="KW-0235">DNA replication</keyword>
<evidence type="ECO:0000313" key="11">
    <source>
        <dbReference type="EMBL" id="UQS82743.1"/>
    </source>
</evidence>
<evidence type="ECO:0000259" key="9">
    <source>
        <dbReference type="Pfam" id="PF06144"/>
    </source>
</evidence>
<dbReference type="InterPro" id="IPR005790">
    <property type="entry name" value="DNA_polIII_delta"/>
</dbReference>
<dbReference type="InterPro" id="IPR010372">
    <property type="entry name" value="DNA_pol3_delta_N"/>
</dbReference>
<dbReference type="InterPro" id="IPR008921">
    <property type="entry name" value="DNA_pol3_clamp-load_cplx_C"/>
</dbReference>
<dbReference type="SUPFAM" id="SSF52540">
    <property type="entry name" value="P-loop containing nucleoside triphosphate hydrolases"/>
    <property type="match status" value="1"/>
</dbReference>
<sequence length="343" mass="39254">MKVNELKEQLTKQIAPVYVVLGTQTQLIRQTKQAFLAVLSAEEQSLNVAEFDLEQVDIEEAIGEANTLPFLGEHKLVLVNNPHFLSGSHTKSVINQNIDAFSSYIMDPQLTTILVIFAPYSKLDQRKKITKLLKQYAEWVDAQQQAGQNLKSFILQVLQEQGFTIEPRALTSLLQRTQEDYSTVVAELEKLMLYNMHSQKITAQSVEKLVPQSLDDNIFDLIDSILQGNLQRSEQLYQQLLLLNNDPILLTAVSQSQIRLLLQVKILSKEGMASGKMAKFLQVHPYRVKLALQRVRLYDLSQLKKALLDLIEIDYQMKTGQGDKRRLFEIFMITFIMDNKKTD</sequence>
<keyword evidence="3 11" id="KW-0808">Transferase</keyword>
<dbReference type="SUPFAM" id="SSF48019">
    <property type="entry name" value="post-AAA+ oligomerization domain-like"/>
    <property type="match status" value="1"/>
</dbReference>
<dbReference type="GO" id="GO:0003887">
    <property type="term" value="F:DNA-directed DNA polymerase activity"/>
    <property type="evidence" value="ECO:0007669"/>
    <property type="project" value="UniProtKB-EC"/>
</dbReference>
<dbReference type="Gene3D" id="1.20.272.10">
    <property type="match status" value="1"/>
</dbReference>
<protein>
    <recommendedName>
        <fullName evidence="2">DNA polymerase III subunit delta</fullName>
        <ecNumber evidence="1">2.7.7.7</ecNumber>
    </recommendedName>
</protein>
<reference evidence="11" key="1">
    <citation type="journal article" date="2022" name="Int. J. Syst. Evol. Microbiol.">
        <title>Apilactobacillus apisilvae sp. nov., Nicolia spurrieriana gen. nov. sp. nov., Bombilactobacillus folatiphilus sp. nov. and Bombilactobacillus thymidiniphilus sp. nov., four new lactic acid bacterial isolates from stingless bees Tetragonula carbonaria and Austroplebeia australis.</title>
        <authorList>
            <person name="Oliphant S.A."/>
            <person name="Watson-Haigh N.S."/>
            <person name="Sumby K.M."/>
            <person name="Gardner J."/>
            <person name="Groom S."/>
            <person name="Jiranek V."/>
        </authorList>
    </citation>
    <scope>NUCLEOTIDE SEQUENCE</scope>
    <source>
        <strain evidence="11">SG4_D2</strain>
    </source>
</reference>
<evidence type="ECO:0000256" key="8">
    <source>
        <dbReference type="ARBA" id="ARBA00049244"/>
    </source>
</evidence>
<dbReference type="Pfam" id="PF06144">
    <property type="entry name" value="DNA_pol3_delta"/>
    <property type="match status" value="1"/>
</dbReference>
<evidence type="ECO:0000256" key="2">
    <source>
        <dbReference type="ARBA" id="ARBA00017703"/>
    </source>
</evidence>
<dbReference type="Proteomes" id="UP000831495">
    <property type="component" value="Chromosome"/>
</dbReference>
<evidence type="ECO:0000256" key="4">
    <source>
        <dbReference type="ARBA" id="ARBA00022695"/>
    </source>
</evidence>
<dbReference type="PANTHER" id="PTHR34388">
    <property type="entry name" value="DNA POLYMERASE III SUBUNIT DELTA"/>
    <property type="match status" value="1"/>
</dbReference>
<gene>
    <name evidence="11" type="primary">holA</name>
    <name evidence="11" type="ORF">MOO45_03625</name>
</gene>
<organism evidence="11 12">
    <name type="scientific">Bombilactobacillus folatiphilus</name>
    <dbReference type="NCBI Taxonomy" id="2923362"/>
    <lineage>
        <taxon>Bacteria</taxon>
        <taxon>Bacillati</taxon>
        <taxon>Bacillota</taxon>
        <taxon>Bacilli</taxon>
        <taxon>Lactobacillales</taxon>
        <taxon>Lactobacillaceae</taxon>
        <taxon>Bombilactobacillus</taxon>
    </lineage>
</organism>
<evidence type="ECO:0000256" key="7">
    <source>
        <dbReference type="ARBA" id="ARBA00034754"/>
    </source>
</evidence>
<name>A0ABY4PAG9_9LACO</name>
<evidence type="ECO:0000313" key="12">
    <source>
        <dbReference type="Proteomes" id="UP000831495"/>
    </source>
</evidence>
<evidence type="ECO:0000256" key="3">
    <source>
        <dbReference type="ARBA" id="ARBA00022679"/>
    </source>
</evidence>
<dbReference type="Pfam" id="PF21694">
    <property type="entry name" value="DNA_pol3_delta_C"/>
    <property type="match status" value="1"/>
</dbReference>
<dbReference type="RefSeq" id="WP_249515021.1">
    <property type="nucleotide sequence ID" value="NZ_CP093366.1"/>
</dbReference>
<evidence type="ECO:0000256" key="6">
    <source>
        <dbReference type="ARBA" id="ARBA00022932"/>
    </source>
</evidence>
<dbReference type="InterPro" id="IPR048466">
    <property type="entry name" value="DNA_pol3_delta-like_C"/>
</dbReference>
<dbReference type="Gene3D" id="3.40.50.300">
    <property type="entry name" value="P-loop containing nucleotide triphosphate hydrolases"/>
    <property type="match status" value="1"/>
</dbReference>
<keyword evidence="12" id="KW-1185">Reference proteome</keyword>
<comment type="similarity">
    <text evidence="7">Belongs to the DNA polymerase HolA subunit family.</text>
</comment>
<comment type="catalytic activity">
    <reaction evidence="8">
        <text>DNA(n) + a 2'-deoxyribonucleoside 5'-triphosphate = DNA(n+1) + diphosphate</text>
        <dbReference type="Rhea" id="RHEA:22508"/>
        <dbReference type="Rhea" id="RHEA-COMP:17339"/>
        <dbReference type="Rhea" id="RHEA-COMP:17340"/>
        <dbReference type="ChEBI" id="CHEBI:33019"/>
        <dbReference type="ChEBI" id="CHEBI:61560"/>
        <dbReference type="ChEBI" id="CHEBI:173112"/>
        <dbReference type="EC" id="2.7.7.7"/>
    </reaction>
</comment>
<evidence type="ECO:0000256" key="1">
    <source>
        <dbReference type="ARBA" id="ARBA00012417"/>
    </source>
</evidence>
<dbReference type="PANTHER" id="PTHR34388:SF1">
    <property type="entry name" value="DNA POLYMERASE III SUBUNIT DELTA"/>
    <property type="match status" value="1"/>
</dbReference>
<dbReference type="Gene3D" id="1.10.8.60">
    <property type="match status" value="1"/>
</dbReference>
<proteinExistence type="inferred from homology"/>
<feature type="domain" description="DNA polymerase III delta N-terminal" evidence="9">
    <location>
        <begin position="18"/>
        <end position="143"/>
    </location>
</feature>
<dbReference type="EMBL" id="CP093366">
    <property type="protein sequence ID" value="UQS82743.1"/>
    <property type="molecule type" value="Genomic_DNA"/>
</dbReference>
<keyword evidence="4 11" id="KW-0548">Nucleotidyltransferase</keyword>
<dbReference type="EC" id="2.7.7.7" evidence="1"/>